<name>A0A5E8CL31_9ZZZZ</name>
<evidence type="ECO:0000259" key="1">
    <source>
        <dbReference type="PROSITE" id="PS51184"/>
    </source>
</evidence>
<dbReference type="SUPFAM" id="SSF51197">
    <property type="entry name" value="Clavaminate synthase-like"/>
    <property type="match status" value="1"/>
</dbReference>
<proteinExistence type="predicted"/>
<feature type="domain" description="JmjC" evidence="1">
    <location>
        <begin position="47"/>
        <end position="230"/>
    </location>
</feature>
<protein>
    <submittedName>
        <fullName evidence="2">Cupin-like domain</fullName>
    </submittedName>
</protein>
<dbReference type="AlphaFoldDB" id="A0A5E8CL31"/>
<sequence length="230" mass="27421">MINKIKIIDIKHFKDWNKNEPVIIKTGLKKFTDASQIFNHQNDTFKKNLQELDNILKIDINQRKYNRDSNFLEYNDVFQLMGTTDKIKGKIDDEIFNNINELGTTSRYEVRITNNQYSVPLHIDSMNTIIYQILGSTMITLIHSDTMIDEFKYEYRNVFKQLPSVHPGNNIHYYYISGYNFNPMQIKTKDKINIKIKAGEMLYYPPYWGHYYESTNYNCTINFNFDDIDK</sequence>
<dbReference type="Gene3D" id="2.60.120.650">
    <property type="entry name" value="Cupin"/>
    <property type="match status" value="1"/>
</dbReference>
<evidence type="ECO:0000313" key="2">
    <source>
        <dbReference type="EMBL" id="VVU95534.1"/>
    </source>
</evidence>
<dbReference type="InterPro" id="IPR041667">
    <property type="entry name" value="Cupin_8"/>
</dbReference>
<dbReference type="InterPro" id="IPR003347">
    <property type="entry name" value="JmjC_dom"/>
</dbReference>
<dbReference type="Pfam" id="PF13621">
    <property type="entry name" value="Cupin_8"/>
    <property type="match status" value="1"/>
</dbReference>
<gene>
    <name evidence="2" type="ORF">CPAV1605_1285</name>
</gene>
<dbReference type="PROSITE" id="PS51184">
    <property type="entry name" value="JMJC"/>
    <property type="match status" value="1"/>
</dbReference>
<dbReference type="EMBL" id="CABVLZ010000005">
    <property type="protein sequence ID" value="VVU95534.1"/>
    <property type="molecule type" value="Genomic_DNA"/>
</dbReference>
<reference evidence="2" key="1">
    <citation type="submission" date="2019-09" db="EMBL/GenBank/DDBJ databases">
        <authorList>
            <person name="Needham M D."/>
        </authorList>
    </citation>
    <scope>NUCLEOTIDE SEQUENCE</scope>
</reference>
<accession>A0A5E8CL31</accession>
<organism evidence="2">
    <name type="scientific">seawater metagenome</name>
    <dbReference type="NCBI Taxonomy" id="1561972"/>
    <lineage>
        <taxon>unclassified sequences</taxon>
        <taxon>metagenomes</taxon>
        <taxon>ecological metagenomes</taxon>
    </lineage>
</organism>